<sequence>MRRLLPLLLCPLLGACGLVPLPEVEGRDFYFVNTVPNLQPHEVAYMDTNQLDYLTLPPAKYQRVTMDAVLVPSGPIPEARVQIFASPTRPDCPTVAPPADNPGDLGSALRCSGPAGGQQLTEVALKRGTATPIHLEGAALDEAIRSRKLYIGVRLLSREDTFGAVVWVRQIRVRARL</sequence>
<proteinExistence type="predicted"/>
<keyword evidence="2" id="KW-1185">Reference proteome</keyword>
<comment type="caution">
    <text evidence="1">The sequence shown here is derived from an EMBL/GenBank/DDBJ whole genome shotgun (WGS) entry which is preliminary data.</text>
</comment>
<dbReference type="AlphaFoldDB" id="A0A2T3W5B7"/>
<dbReference type="EMBL" id="PYSV01000015">
    <property type="protein sequence ID" value="PTA67069.1"/>
    <property type="molecule type" value="Genomic_DNA"/>
</dbReference>
<evidence type="ECO:0000313" key="1">
    <source>
        <dbReference type="EMBL" id="PTA67069.1"/>
    </source>
</evidence>
<reference evidence="1 2" key="1">
    <citation type="submission" date="2018-03" db="EMBL/GenBank/DDBJ databases">
        <title>Draft genome of Deinococcus sp. OD32.</title>
        <authorList>
            <person name="Wang X.-P."/>
            <person name="Du Z.-J."/>
        </authorList>
    </citation>
    <scope>NUCLEOTIDE SEQUENCE [LARGE SCALE GENOMIC DNA]</scope>
    <source>
        <strain evidence="1 2">OD32</strain>
    </source>
</reference>
<dbReference type="Proteomes" id="UP000240317">
    <property type="component" value="Unassembled WGS sequence"/>
</dbReference>
<name>A0A2T3W5B7_9DEIO</name>
<gene>
    <name evidence="1" type="ORF">C8263_14210</name>
</gene>
<dbReference type="RefSeq" id="WP_107138807.1">
    <property type="nucleotide sequence ID" value="NZ_PYSV01000015.1"/>
</dbReference>
<organism evidence="1 2">
    <name type="scientific">Deinococcus arcticus</name>
    <dbReference type="NCBI Taxonomy" id="2136176"/>
    <lineage>
        <taxon>Bacteria</taxon>
        <taxon>Thermotogati</taxon>
        <taxon>Deinococcota</taxon>
        <taxon>Deinococci</taxon>
        <taxon>Deinococcales</taxon>
        <taxon>Deinococcaceae</taxon>
        <taxon>Deinococcus</taxon>
    </lineage>
</organism>
<dbReference type="OrthoDB" id="67371at2"/>
<evidence type="ECO:0008006" key="3">
    <source>
        <dbReference type="Google" id="ProtNLM"/>
    </source>
</evidence>
<evidence type="ECO:0000313" key="2">
    <source>
        <dbReference type="Proteomes" id="UP000240317"/>
    </source>
</evidence>
<dbReference type="PROSITE" id="PS51257">
    <property type="entry name" value="PROKAR_LIPOPROTEIN"/>
    <property type="match status" value="1"/>
</dbReference>
<accession>A0A2T3W5B7</accession>
<protein>
    <recommendedName>
        <fullName evidence="3">Lipoprotein</fullName>
    </recommendedName>
</protein>